<dbReference type="InterPro" id="IPR036388">
    <property type="entry name" value="WH-like_DNA-bd_sf"/>
</dbReference>
<evidence type="ECO:0000256" key="1">
    <source>
        <dbReference type="SAM" id="MobiDB-lite"/>
    </source>
</evidence>
<dbReference type="GO" id="GO:0003700">
    <property type="term" value="F:DNA-binding transcription factor activity"/>
    <property type="evidence" value="ECO:0007669"/>
    <property type="project" value="InterPro"/>
</dbReference>
<reference evidence="3 4" key="1">
    <citation type="submission" date="2019-10" db="EMBL/GenBank/DDBJ databases">
        <title>Bifidobacterium from non-human primates.</title>
        <authorList>
            <person name="Modesto M."/>
        </authorList>
    </citation>
    <scope>NUCLEOTIDE SEQUENCE [LARGE SCALE GENOMIC DNA]</scope>
    <source>
        <strain evidence="3 4">TREC</strain>
    </source>
</reference>
<dbReference type="Proteomes" id="UP000469763">
    <property type="component" value="Unassembled WGS sequence"/>
</dbReference>
<evidence type="ECO:0000313" key="3">
    <source>
        <dbReference type="EMBL" id="NEG79358.1"/>
    </source>
</evidence>
<dbReference type="PRINTS" id="PR00046">
    <property type="entry name" value="SIGMA70FCT"/>
</dbReference>
<evidence type="ECO:0000259" key="2">
    <source>
        <dbReference type="Pfam" id="PF04545"/>
    </source>
</evidence>
<evidence type="ECO:0000313" key="4">
    <source>
        <dbReference type="Proteomes" id="UP000469763"/>
    </source>
</evidence>
<dbReference type="InterPro" id="IPR013324">
    <property type="entry name" value="RNA_pol_sigma_r3/r4-like"/>
</dbReference>
<proteinExistence type="predicted"/>
<keyword evidence="4" id="KW-1185">Reference proteome</keyword>
<dbReference type="OrthoDB" id="3928741at2"/>
<dbReference type="AlphaFoldDB" id="A0A7K3TJR0"/>
<comment type="caution">
    <text evidence="3">The sequence shown here is derived from an EMBL/GenBank/DDBJ whole genome shotgun (WGS) entry which is preliminary data.</text>
</comment>
<name>A0A7K3TJR0_9BIFI</name>
<protein>
    <recommendedName>
        <fullName evidence="2">RNA polymerase sigma-70 region 4 domain-containing protein</fullName>
    </recommendedName>
</protein>
<dbReference type="Pfam" id="PF04545">
    <property type="entry name" value="Sigma70_r4"/>
    <property type="match status" value="1"/>
</dbReference>
<dbReference type="InterPro" id="IPR000943">
    <property type="entry name" value="RNA_pol_sigma70"/>
</dbReference>
<feature type="domain" description="RNA polymerase sigma-70 region 4" evidence="2">
    <location>
        <begin position="118"/>
        <end position="165"/>
    </location>
</feature>
<organism evidence="3 4">
    <name type="scientific">Bifidobacterium avesanii</name>
    <dbReference type="NCBI Taxonomy" id="1798157"/>
    <lineage>
        <taxon>Bacteria</taxon>
        <taxon>Bacillati</taxon>
        <taxon>Actinomycetota</taxon>
        <taxon>Actinomycetes</taxon>
        <taxon>Bifidobacteriales</taxon>
        <taxon>Bifidobacteriaceae</taxon>
        <taxon>Bifidobacterium</taxon>
    </lineage>
</organism>
<dbReference type="InterPro" id="IPR007630">
    <property type="entry name" value="RNA_pol_sigma70_r4"/>
</dbReference>
<dbReference type="SUPFAM" id="SSF88659">
    <property type="entry name" value="Sigma3 and sigma4 domains of RNA polymerase sigma factors"/>
    <property type="match status" value="1"/>
</dbReference>
<dbReference type="RefSeq" id="WP_152351162.1">
    <property type="nucleotide sequence ID" value="NZ_WBSN01000026.1"/>
</dbReference>
<dbReference type="GO" id="GO:0006352">
    <property type="term" value="P:DNA-templated transcription initiation"/>
    <property type="evidence" value="ECO:0007669"/>
    <property type="project" value="InterPro"/>
</dbReference>
<dbReference type="Gene3D" id="1.10.10.10">
    <property type="entry name" value="Winged helix-like DNA-binding domain superfamily/Winged helix DNA-binding domain"/>
    <property type="match status" value="1"/>
</dbReference>
<accession>A0A7K3TJR0</accession>
<sequence>MSIPEPIAAQQAERPGILPGDDSGEAPIFDVWTDLDAVAVWARANGRDGLKPFLLPVTDEMPDRVRQAAERLNAYTMGGLFSHDPMPDDDVDWRPESDAGERMEPMSLAQSVEHAVNLLDEREFEVLARRVMLEQPETVEEVAERCSISREKVRRIEKSVRLRLQAVLETYRVEEKLEALFDGRVPFMTTVQACVRMPELGERLEGLSTPLHRLIRNVCGTPFEVRDGWVASPTLMFARQAFLETLRGEADGHGVVSPKTLDGYDILTDSGVPTGTVARWLAYCGVVVVRGHAIVCAQLRDVIEAILFVEGRPMTSAEIAALLSDDDTAAVETDLRADPRLVGVGGGRWTLRG</sequence>
<dbReference type="EMBL" id="WHZY01000024">
    <property type="protein sequence ID" value="NEG79358.1"/>
    <property type="molecule type" value="Genomic_DNA"/>
</dbReference>
<feature type="region of interest" description="Disordered" evidence="1">
    <location>
        <begin position="1"/>
        <end position="22"/>
    </location>
</feature>
<gene>
    <name evidence="3" type="ORF">GFD22_10350</name>
</gene>